<sequence length="440" mass="49893">MVLSSPNRILLVFVLAISVCESLRTPFVLYKSKSGSLASPISPRYILRARGREPVGACRCSFDTFLDQGVEFIDTSNPSPVGDMLQIDVMATKLSRTGQTTEWIGAEPRTTRGIYWKRMCEMVHREKVAAIKQADSTEKNVDHDSSGVHQVLNMYTGIAPDDRVSVGSNSLNVIQLAELSLFSFGKVLLPGMDLPLQIHSDNLNGKRMFDQIPAGNGLFGVVTKNETLKRGSISRVGCEAVLQDKWVTDDGRYILETKGRRPFRIVEIVQWNPYPIAIVQILRDPEVMEDSDMDKKIGSLELQSWRSLNDLVWLATEVFDKRSWLPLLMNLDGKQHPLGKMKQNAPGSAEKIDDWHRRVTFSWDMVRVLQKGIPGLWDIDFTGQRLTDLEALKMLQDLNIHERFKTSCVSLEDAREVLRQHRRLKDIMEKREDLDSPRGS</sequence>
<dbReference type="AlphaFoldDB" id="A0A7S4HBC2"/>
<dbReference type="InterPro" id="IPR003111">
    <property type="entry name" value="Lon_prtase_N"/>
</dbReference>
<name>A0A7S4HBC2_GUITH</name>
<dbReference type="EMBL" id="HBKN01003113">
    <property type="protein sequence ID" value="CAE2193333.1"/>
    <property type="molecule type" value="Transcribed_RNA"/>
</dbReference>
<dbReference type="Pfam" id="PF02190">
    <property type="entry name" value="LON_substr_bdg"/>
    <property type="match status" value="1"/>
</dbReference>
<dbReference type="InterPro" id="IPR015947">
    <property type="entry name" value="PUA-like_sf"/>
</dbReference>
<organism evidence="3">
    <name type="scientific">Guillardia theta</name>
    <name type="common">Cryptophyte</name>
    <name type="synonym">Cryptomonas phi</name>
    <dbReference type="NCBI Taxonomy" id="55529"/>
    <lineage>
        <taxon>Eukaryota</taxon>
        <taxon>Cryptophyceae</taxon>
        <taxon>Pyrenomonadales</taxon>
        <taxon>Geminigeraceae</taxon>
        <taxon>Guillardia</taxon>
    </lineage>
</organism>
<dbReference type="PANTHER" id="PTHR46732:SF8">
    <property type="entry name" value="ATP-DEPENDENT PROTEASE LA (LON) DOMAIN PROTEIN"/>
    <property type="match status" value="1"/>
</dbReference>
<protein>
    <recommendedName>
        <fullName evidence="2">Lon N-terminal domain-containing protein</fullName>
    </recommendedName>
</protein>
<reference evidence="3" key="1">
    <citation type="submission" date="2021-01" db="EMBL/GenBank/DDBJ databases">
        <authorList>
            <person name="Corre E."/>
            <person name="Pelletier E."/>
            <person name="Niang G."/>
            <person name="Scheremetjew M."/>
            <person name="Finn R."/>
            <person name="Kale V."/>
            <person name="Holt S."/>
            <person name="Cochrane G."/>
            <person name="Meng A."/>
            <person name="Brown T."/>
            <person name="Cohen L."/>
        </authorList>
    </citation>
    <scope>NUCLEOTIDE SEQUENCE</scope>
    <source>
        <strain evidence="3">CCMP 2712</strain>
    </source>
</reference>
<evidence type="ECO:0000313" key="3">
    <source>
        <dbReference type="EMBL" id="CAE2193333.1"/>
    </source>
</evidence>
<proteinExistence type="predicted"/>
<dbReference type="InterPro" id="IPR046336">
    <property type="entry name" value="Lon_prtase_N_sf"/>
</dbReference>
<feature type="signal peptide" evidence="1">
    <location>
        <begin position="1"/>
        <end position="22"/>
    </location>
</feature>
<feature type="chain" id="PRO_5031036195" description="Lon N-terminal domain-containing protein" evidence="1">
    <location>
        <begin position="23"/>
        <end position="440"/>
    </location>
</feature>
<dbReference type="SUPFAM" id="SSF88697">
    <property type="entry name" value="PUA domain-like"/>
    <property type="match status" value="1"/>
</dbReference>
<keyword evidence="1" id="KW-0732">Signal</keyword>
<evidence type="ECO:0000259" key="2">
    <source>
        <dbReference type="Pfam" id="PF02190"/>
    </source>
</evidence>
<evidence type="ECO:0000256" key="1">
    <source>
        <dbReference type="SAM" id="SignalP"/>
    </source>
</evidence>
<gene>
    <name evidence="3" type="ORF">GTHE00462_LOCUS2644</name>
</gene>
<dbReference type="Gene3D" id="2.30.130.40">
    <property type="entry name" value="LON domain-like"/>
    <property type="match status" value="1"/>
</dbReference>
<dbReference type="PANTHER" id="PTHR46732">
    <property type="entry name" value="ATP-DEPENDENT PROTEASE LA (LON) DOMAIN PROTEIN"/>
    <property type="match status" value="1"/>
</dbReference>
<feature type="domain" description="Lon N-terminal" evidence="2">
    <location>
        <begin position="181"/>
        <end position="295"/>
    </location>
</feature>
<accession>A0A7S4HBC2</accession>